<evidence type="ECO:0000256" key="8">
    <source>
        <dbReference type="ARBA" id="ARBA00022692"/>
    </source>
</evidence>
<dbReference type="CDD" id="cd00075">
    <property type="entry name" value="HATPase"/>
    <property type="match status" value="1"/>
</dbReference>
<keyword evidence="5" id="KW-0997">Cell inner membrane</keyword>
<dbReference type="AlphaFoldDB" id="A0A0J1H6D2"/>
<keyword evidence="11" id="KW-0902">Two-component regulatory system</keyword>
<evidence type="ECO:0000256" key="12">
    <source>
        <dbReference type="ARBA" id="ARBA00023136"/>
    </source>
</evidence>
<dbReference type="Proteomes" id="UP000036097">
    <property type="component" value="Unassembled WGS sequence"/>
</dbReference>
<evidence type="ECO:0000256" key="4">
    <source>
        <dbReference type="ARBA" id="ARBA00022475"/>
    </source>
</evidence>
<reference evidence="15 16" key="1">
    <citation type="submission" date="2015-05" db="EMBL/GenBank/DDBJ databases">
        <title>Photobacterium galathea sp. nov.</title>
        <authorList>
            <person name="Machado H."/>
            <person name="Gram L."/>
        </authorList>
    </citation>
    <scope>NUCLEOTIDE SEQUENCE [LARGE SCALE GENOMIC DNA]</scope>
    <source>
        <strain evidence="15 16">CGMCC 1.12159</strain>
    </source>
</reference>
<evidence type="ECO:0000256" key="7">
    <source>
        <dbReference type="ARBA" id="ARBA00022679"/>
    </source>
</evidence>
<dbReference type="PATRIC" id="fig|1195763.3.peg.1496"/>
<feature type="transmembrane region" description="Helical" evidence="13">
    <location>
        <begin position="20"/>
        <end position="39"/>
    </location>
</feature>
<dbReference type="InterPro" id="IPR036890">
    <property type="entry name" value="HATPase_C_sf"/>
</dbReference>
<evidence type="ECO:0000256" key="6">
    <source>
        <dbReference type="ARBA" id="ARBA00022553"/>
    </source>
</evidence>
<dbReference type="EC" id="2.7.13.3" evidence="3"/>
<keyword evidence="10 13" id="KW-1133">Transmembrane helix</keyword>
<dbReference type="InterPro" id="IPR003594">
    <property type="entry name" value="HATPase_dom"/>
</dbReference>
<gene>
    <name evidence="15" type="ORF">ABT56_06995</name>
</gene>
<feature type="domain" description="Histidine kinase" evidence="14">
    <location>
        <begin position="286"/>
        <end position="484"/>
    </location>
</feature>
<dbReference type="RefSeq" id="WP_047878122.1">
    <property type="nucleotide sequence ID" value="NZ_LDOT01000006.1"/>
</dbReference>
<comment type="catalytic activity">
    <reaction evidence="1">
        <text>ATP + protein L-histidine = ADP + protein N-phospho-L-histidine.</text>
        <dbReference type="EC" id="2.7.13.3"/>
    </reaction>
</comment>
<evidence type="ECO:0000313" key="16">
    <source>
        <dbReference type="Proteomes" id="UP000036097"/>
    </source>
</evidence>
<dbReference type="GO" id="GO:0005886">
    <property type="term" value="C:plasma membrane"/>
    <property type="evidence" value="ECO:0007669"/>
    <property type="project" value="UniProtKB-SubCell"/>
</dbReference>
<dbReference type="SUPFAM" id="SSF55874">
    <property type="entry name" value="ATPase domain of HSP90 chaperone/DNA topoisomerase II/histidine kinase"/>
    <property type="match status" value="1"/>
</dbReference>
<dbReference type="Gene3D" id="1.10.287.130">
    <property type="match status" value="1"/>
</dbReference>
<dbReference type="Pfam" id="PF00512">
    <property type="entry name" value="HisKA"/>
    <property type="match status" value="1"/>
</dbReference>
<dbReference type="Pfam" id="PF02518">
    <property type="entry name" value="HATPase_c"/>
    <property type="match status" value="1"/>
</dbReference>
<dbReference type="PANTHER" id="PTHR44936:SF5">
    <property type="entry name" value="SENSOR HISTIDINE KINASE ENVZ"/>
    <property type="match status" value="1"/>
</dbReference>
<dbReference type="SMART" id="SM00387">
    <property type="entry name" value="HATPase_c"/>
    <property type="match status" value="1"/>
</dbReference>
<accession>A0A0J1H6D2</accession>
<dbReference type="InterPro" id="IPR003661">
    <property type="entry name" value="HisK_dim/P_dom"/>
</dbReference>
<evidence type="ECO:0000256" key="2">
    <source>
        <dbReference type="ARBA" id="ARBA00004429"/>
    </source>
</evidence>
<keyword evidence="9 15" id="KW-0418">Kinase</keyword>
<feature type="transmembrane region" description="Helical" evidence="13">
    <location>
        <begin position="207"/>
        <end position="225"/>
    </location>
</feature>
<keyword evidence="7" id="KW-0808">Transferase</keyword>
<name>A0A0J1H6D2_9GAMM</name>
<dbReference type="PROSITE" id="PS50109">
    <property type="entry name" value="HIS_KIN"/>
    <property type="match status" value="1"/>
</dbReference>
<evidence type="ECO:0000256" key="5">
    <source>
        <dbReference type="ARBA" id="ARBA00022519"/>
    </source>
</evidence>
<dbReference type="SMART" id="SM00388">
    <property type="entry name" value="HisKA"/>
    <property type="match status" value="1"/>
</dbReference>
<dbReference type="PRINTS" id="PR00344">
    <property type="entry name" value="BCTRLSENSOR"/>
</dbReference>
<organism evidence="15 16">
    <name type="scientific">Photobacterium aquae</name>
    <dbReference type="NCBI Taxonomy" id="1195763"/>
    <lineage>
        <taxon>Bacteria</taxon>
        <taxon>Pseudomonadati</taxon>
        <taxon>Pseudomonadota</taxon>
        <taxon>Gammaproteobacteria</taxon>
        <taxon>Vibrionales</taxon>
        <taxon>Vibrionaceae</taxon>
        <taxon>Photobacterium</taxon>
    </lineage>
</organism>
<proteinExistence type="predicted"/>
<sequence>MKFRSGKIGFFDSITFRLSSTLLIVIVIAELVAGAVWYFDNEEVKKNNANKIIHTMVDSVIETYQYFQLLPVNYRHLILNQLMDAGGSRFFISINNRYIPNENVTDLPLTNWLSDVAAASLREKLKSPPNIAVAVTQRESVRVFNSALQLDELPEIWTKYSLVLGELDLPILVIQIQLSPQEWFYIASVLPIPFSSLSTSFMEARQLVFLALTSLLLMLCTAWLLQREFRPIRALAKAATLMGTQLSVMAIDESGSRETRAAVHAFNKMNNRVKSYIRDREMLFSAISHDLKTPLAALKLRTEMLEDEAVKERFEKLLNEVEMMTNGALQCIRETDIHEDPIDIDIEELLMGCADHFNRQETLVELADDIANIPSYMGKPVAIKRCIYNVIENGVKYGRNVSVSFNETAKSLILNVRDYGPGIDPKLLEKVFEPYYRVHPNDANGSGLGLTIARSIARTHGGDLQIKNHSQGGLEVSIQLSKEL</sequence>
<dbReference type="EMBL" id="LDOT01000006">
    <property type="protein sequence ID" value="KLV07269.1"/>
    <property type="molecule type" value="Genomic_DNA"/>
</dbReference>
<evidence type="ECO:0000256" key="13">
    <source>
        <dbReference type="SAM" id="Phobius"/>
    </source>
</evidence>
<evidence type="ECO:0000313" key="15">
    <source>
        <dbReference type="EMBL" id="KLV07269.1"/>
    </source>
</evidence>
<dbReference type="Gene3D" id="3.30.565.10">
    <property type="entry name" value="Histidine kinase-like ATPase, C-terminal domain"/>
    <property type="match status" value="1"/>
</dbReference>
<evidence type="ECO:0000256" key="9">
    <source>
        <dbReference type="ARBA" id="ARBA00022777"/>
    </source>
</evidence>
<dbReference type="GO" id="GO:0000155">
    <property type="term" value="F:phosphorelay sensor kinase activity"/>
    <property type="evidence" value="ECO:0007669"/>
    <property type="project" value="InterPro"/>
</dbReference>
<keyword evidence="4" id="KW-1003">Cell membrane</keyword>
<keyword evidence="6" id="KW-0597">Phosphoprotein</keyword>
<dbReference type="STRING" id="1195763.ABT56_06995"/>
<evidence type="ECO:0000256" key="3">
    <source>
        <dbReference type="ARBA" id="ARBA00012438"/>
    </source>
</evidence>
<keyword evidence="8 13" id="KW-0812">Transmembrane</keyword>
<keyword evidence="16" id="KW-1185">Reference proteome</keyword>
<evidence type="ECO:0000256" key="11">
    <source>
        <dbReference type="ARBA" id="ARBA00023012"/>
    </source>
</evidence>
<dbReference type="InterPro" id="IPR005467">
    <property type="entry name" value="His_kinase_dom"/>
</dbReference>
<dbReference type="InterPro" id="IPR036097">
    <property type="entry name" value="HisK_dim/P_sf"/>
</dbReference>
<evidence type="ECO:0000256" key="1">
    <source>
        <dbReference type="ARBA" id="ARBA00000085"/>
    </source>
</evidence>
<evidence type="ECO:0000256" key="10">
    <source>
        <dbReference type="ARBA" id="ARBA00022989"/>
    </source>
</evidence>
<comment type="caution">
    <text evidence="15">The sequence shown here is derived from an EMBL/GenBank/DDBJ whole genome shotgun (WGS) entry which is preliminary data.</text>
</comment>
<dbReference type="PANTHER" id="PTHR44936">
    <property type="entry name" value="SENSOR PROTEIN CREC"/>
    <property type="match status" value="1"/>
</dbReference>
<protein>
    <recommendedName>
        <fullName evidence="3">histidine kinase</fullName>
        <ecNumber evidence="3">2.7.13.3</ecNumber>
    </recommendedName>
</protein>
<dbReference type="OrthoDB" id="9804645at2"/>
<comment type="subcellular location">
    <subcellularLocation>
        <location evidence="2">Cell inner membrane</location>
        <topology evidence="2">Multi-pass membrane protein</topology>
    </subcellularLocation>
</comment>
<keyword evidence="12 13" id="KW-0472">Membrane</keyword>
<dbReference type="CDD" id="cd00082">
    <property type="entry name" value="HisKA"/>
    <property type="match status" value="1"/>
</dbReference>
<evidence type="ECO:0000259" key="14">
    <source>
        <dbReference type="PROSITE" id="PS50109"/>
    </source>
</evidence>
<dbReference type="SUPFAM" id="SSF47384">
    <property type="entry name" value="Homodimeric domain of signal transducing histidine kinase"/>
    <property type="match status" value="1"/>
</dbReference>
<dbReference type="InterPro" id="IPR004358">
    <property type="entry name" value="Sig_transdc_His_kin-like_C"/>
</dbReference>
<dbReference type="InterPro" id="IPR050980">
    <property type="entry name" value="2C_sensor_his_kinase"/>
</dbReference>